<evidence type="ECO:0000313" key="2">
    <source>
        <dbReference type="Proteomes" id="UP000356253"/>
    </source>
</evidence>
<dbReference type="Proteomes" id="UP000356253">
    <property type="component" value="Unassembled WGS sequence"/>
</dbReference>
<sequence length="389" mass="45273">MDITYNFISFIESLGVVQGLLLGLMLILVRTKRKRATHYLGLFIVLFSLEPVTNILGDLNILKTYPQLQLLPFGFHFLAYPLFYIYIQKVSILEHRKTSYWTLIPGVLEVLIGLIVFFMPIQTKMLLVNSIWEKIYFSAGIGYTFFICMLTLNWVRMHRRELENQYSLLTHRNLDWVIWFVCGSIFFHLFLLEYYFFGNNILYLFTAIANVVLIYWISYQGLMQQNITSLQEEMSSLVTDSKKEDVLEKPEMTIESGTQVELKKKQDFVSEEEVENMLSVIQEYIEASKCFTKQDLTIIDLADAVNIHPKRISYAINKALNLNFNSYINNFRVEYAKELFQSDKAKNLSIEGIGMEAGFHSKSTFYSSFNKLEGTTPAKFRSFGSSYQV</sequence>
<dbReference type="EMBL" id="CABVMM010000006">
    <property type="protein sequence ID" value="VVV00483.1"/>
    <property type="molecule type" value="Genomic_DNA"/>
</dbReference>
<keyword evidence="2" id="KW-1185">Reference proteome</keyword>
<gene>
    <name evidence="1" type="primary">melR</name>
    <name evidence="1" type="ORF">FVB9532_01754</name>
</gene>
<evidence type="ECO:0000313" key="1">
    <source>
        <dbReference type="EMBL" id="VVV00483.1"/>
    </source>
</evidence>
<name>A0AC61Y7W4_9FLAO</name>
<protein>
    <submittedName>
        <fullName evidence="1">Melibiose operon regulatory protein</fullName>
    </submittedName>
</protein>
<organism evidence="1 2">
    <name type="scientific">Mesonia oceanica</name>
    <dbReference type="NCBI Taxonomy" id="2687242"/>
    <lineage>
        <taxon>Bacteria</taxon>
        <taxon>Pseudomonadati</taxon>
        <taxon>Bacteroidota</taxon>
        <taxon>Flavobacteriia</taxon>
        <taxon>Flavobacteriales</taxon>
        <taxon>Flavobacteriaceae</taxon>
        <taxon>Mesonia</taxon>
    </lineage>
</organism>
<comment type="caution">
    <text evidence="1">The sequence shown here is derived from an EMBL/GenBank/DDBJ whole genome shotgun (WGS) entry which is preliminary data.</text>
</comment>
<accession>A0AC61Y7W4</accession>
<proteinExistence type="predicted"/>
<reference evidence="1" key="1">
    <citation type="submission" date="2019-09" db="EMBL/GenBank/DDBJ databases">
        <authorList>
            <person name="Rodrigo-Torres L."/>
            <person name="Arahal R. D."/>
            <person name="Lucena T."/>
        </authorList>
    </citation>
    <scope>NUCLEOTIDE SEQUENCE</scope>
    <source>
        <strain evidence="1">ISS653</strain>
    </source>
</reference>